<proteinExistence type="predicted"/>
<keyword evidence="1" id="KW-0812">Transmembrane</keyword>
<feature type="transmembrane region" description="Helical" evidence="1">
    <location>
        <begin position="95"/>
        <end position="117"/>
    </location>
</feature>
<dbReference type="AlphaFoldDB" id="A0A917IHQ1"/>
<feature type="transmembrane region" description="Helical" evidence="1">
    <location>
        <begin position="16"/>
        <end position="39"/>
    </location>
</feature>
<keyword evidence="1" id="KW-1133">Transmembrane helix</keyword>
<evidence type="ECO:0000256" key="1">
    <source>
        <dbReference type="SAM" id="Phobius"/>
    </source>
</evidence>
<name>A0A917IHQ1_9MICO</name>
<keyword evidence="1" id="KW-0472">Membrane</keyword>
<sequence length="207" mass="21069">MSSSRQEKPTVSRWDAAALALFALAGAAIVITTIIGAVIRIGEVLPGTNVPVHAVFNGTPAEAPIGPGGDAVIVELESATLIAPTLPAASVGALVIQQLVLVAAVTLVVGALLWLSINIIRQRVFSPTNTVLVAVAGFAGLAGAFLVPFFGNMGANGAFAQISAGTFDNVILQVEIGPYILAAFVVAVACLAFTVGQRLQRDTEGLV</sequence>
<evidence type="ECO:0008006" key="4">
    <source>
        <dbReference type="Google" id="ProtNLM"/>
    </source>
</evidence>
<dbReference type="EMBL" id="BMJY01000011">
    <property type="protein sequence ID" value="GGH47081.1"/>
    <property type="molecule type" value="Genomic_DNA"/>
</dbReference>
<accession>A0A917IHQ1</accession>
<evidence type="ECO:0000313" key="3">
    <source>
        <dbReference type="Proteomes" id="UP000657592"/>
    </source>
</evidence>
<dbReference type="RefSeq" id="WP_188756499.1">
    <property type="nucleotide sequence ID" value="NZ_BMJY01000011.1"/>
</dbReference>
<organism evidence="2 3">
    <name type="scientific">Microbacterium album</name>
    <dbReference type="NCBI Taxonomy" id="2053191"/>
    <lineage>
        <taxon>Bacteria</taxon>
        <taxon>Bacillati</taxon>
        <taxon>Actinomycetota</taxon>
        <taxon>Actinomycetes</taxon>
        <taxon>Micrococcales</taxon>
        <taxon>Microbacteriaceae</taxon>
        <taxon>Microbacterium</taxon>
    </lineage>
</organism>
<feature type="transmembrane region" description="Helical" evidence="1">
    <location>
        <begin position="129"/>
        <end position="150"/>
    </location>
</feature>
<feature type="transmembrane region" description="Helical" evidence="1">
    <location>
        <begin position="176"/>
        <end position="196"/>
    </location>
</feature>
<protein>
    <recommendedName>
        <fullName evidence="4">DUF2975 domain-containing protein</fullName>
    </recommendedName>
</protein>
<reference evidence="2" key="1">
    <citation type="journal article" date="2014" name="Int. J. Syst. Evol. Microbiol.">
        <title>Complete genome sequence of Corynebacterium casei LMG S-19264T (=DSM 44701T), isolated from a smear-ripened cheese.</title>
        <authorList>
            <consortium name="US DOE Joint Genome Institute (JGI-PGF)"/>
            <person name="Walter F."/>
            <person name="Albersmeier A."/>
            <person name="Kalinowski J."/>
            <person name="Ruckert C."/>
        </authorList>
    </citation>
    <scope>NUCLEOTIDE SEQUENCE</scope>
    <source>
        <strain evidence="2">CGMCC 1.15794</strain>
    </source>
</reference>
<evidence type="ECO:0000313" key="2">
    <source>
        <dbReference type="EMBL" id="GGH47081.1"/>
    </source>
</evidence>
<comment type="caution">
    <text evidence="2">The sequence shown here is derived from an EMBL/GenBank/DDBJ whole genome shotgun (WGS) entry which is preliminary data.</text>
</comment>
<keyword evidence="3" id="KW-1185">Reference proteome</keyword>
<gene>
    <name evidence="2" type="ORF">GCM10010921_23570</name>
</gene>
<reference evidence="2" key="2">
    <citation type="submission" date="2020-09" db="EMBL/GenBank/DDBJ databases">
        <authorList>
            <person name="Sun Q."/>
            <person name="Zhou Y."/>
        </authorList>
    </citation>
    <scope>NUCLEOTIDE SEQUENCE</scope>
    <source>
        <strain evidence="2">CGMCC 1.15794</strain>
    </source>
</reference>
<dbReference type="Proteomes" id="UP000657592">
    <property type="component" value="Unassembled WGS sequence"/>
</dbReference>